<dbReference type="Proteomes" id="UP000069205">
    <property type="component" value="Chromosome"/>
</dbReference>
<proteinExistence type="predicted"/>
<protein>
    <submittedName>
        <fullName evidence="1">Uncharacterized protein</fullName>
    </submittedName>
</protein>
<dbReference type="EMBL" id="CP011801">
    <property type="protein sequence ID" value="ALA59496.1"/>
    <property type="molecule type" value="Genomic_DNA"/>
</dbReference>
<gene>
    <name evidence="1" type="ORF">NITMOv2_3097</name>
</gene>
<keyword evidence="2" id="KW-1185">Reference proteome</keyword>
<evidence type="ECO:0000313" key="1">
    <source>
        <dbReference type="EMBL" id="ALA59496.1"/>
    </source>
</evidence>
<organism evidence="1 2">
    <name type="scientific">Nitrospira moscoviensis</name>
    <dbReference type="NCBI Taxonomy" id="42253"/>
    <lineage>
        <taxon>Bacteria</taxon>
        <taxon>Pseudomonadati</taxon>
        <taxon>Nitrospirota</taxon>
        <taxon>Nitrospiria</taxon>
        <taxon>Nitrospirales</taxon>
        <taxon>Nitrospiraceae</taxon>
        <taxon>Nitrospira</taxon>
    </lineage>
</organism>
<accession>A0A0K2GEW9</accession>
<dbReference type="KEGG" id="nmv:NITMOv2_3097"/>
<evidence type="ECO:0000313" key="2">
    <source>
        <dbReference type="Proteomes" id="UP000069205"/>
    </source>
</evidence>
<dbReference type="PATRIC" id="fig|42253.5.peg.3052"/>
<sequence>MTQFSRNTILEIIDALGFSAHADIESFLIRFEIEEADNHSTLDPRKLGIVKYLIENPDKKGPYGANLVFEIVEFLVEKNRHRDFDELFPRLVRSLKRNGYIIDNGKLKTILPEQLQLAKAEDELTSLVERFGFTTAKGHFEQALSAHTRGDWAGANSQLRPFVESLFDSIAETLCADKTKLPQTSHGRKEFLTTLDPPFLQTLLNEWEPTGKGFVQGFWYRLHPSGPHPGLSDEEDSTFRLHLVILVASHYMRRLVTYPPKP</sequence>
<dbReference type="AlphaFoldDB" id="A0A0K2GEW9"/>
<dbReference type="OrthoDB" id="6826964at2"/>
<name>A0A0K2GEW9_NITMO</name>
<reference evidence="1 2" key="1">
    <citation type="journal article" date="2015" name="Proc. Natl. Acad. Sci. U.S.A.">
        <title>Expanded metabolic versatility of ubiquitous nitrite-oxidizing bacteria from the genus Nitrospira.</title>
        <authorList>
            <person name="Koch H."/>
            <person name="Lucker S."/>
            <person name="Albertsen M."/>
            <person name="Kitzinger K."/>
            <person name="Herbold C."/>
            <person name="Spieck E."/>
            <person name="Nielsen P.H."/>
            <person name="Wagner M."/>
            <person name="Daims H."/>
        </authorList>
    </citation>
    <scope>NUCLEOTIDE SEQUENCE [LARGE SCALE GENOMIC DNA]</scope>
    <source>
        <strain evidence="1 2">NSP M-1</strain>
    </source>
</reference>
<dbReference type="RefSeq" id="WP_145976353.1">
    <property type="nucleotide sequence ID" value="NZ_CP011801.1"/>
</dbReference>